<evidence type="ECO:0000313" key="4">
    <source>
        <dbReference type="EMBL" id="MFC4833868.1"/>
    </source>
</evidence>
<feature type="compositionally biased region" description="Low complexity" evidence="1">
    <location>
        <begin position="219"/>
        <end position="229"/>
    </location>
</feature>
<dbReference type="RefSeq" id="WP_274188538.1">
    <property type="nucleotide sequence ID" value="NZ_BAABHN010000034.1"/>
</dbReference>
<feature type="domain" description="TNase-like" evidence="2">
    <location>
        <begin position="68"/>
        <end position="181"/>
    </location>
</feature>
<dbReference type="SUPFAM" id="SSF50199">
    <property type="entry name" value="Staphylococcal nuclease"/>
    <property type="match status" value="1"/>
</dbReference>
<name>A0ABV9RI32_9PSEU</name>
<dbReference type="EMBL" id="JBHSIM010000034">
    <property type="protein sequence ID" value="MFC4833868.1"/>
    <property type="molecule type" value="Genomic_DNA"/>
</dbReference>
<keyword evidence="5" id="KW-1185">Reference proteome</keyword>
<dbReference type="Gene3D" id="2.40.50.90">
    <property type="match status" value="1"/>
</dbReference>
<organism evidence="4 5">
    <name type="scientific">Actinomycetospora chibensis</name>
    <dbReference type="NCBI Taxonomy" id="663606"/>
    <lineage>
        <taxon>Bacteria</taxon>
        <taxon>Bacillati</taxon>
        <taxon>Actinomycetota</taxon>
        <taxon>Actinomycetes</taxon>
        <taxon>Pseudonocardiales</taxon>
        <taxon>Pseudonocardiaceae</taxon>
        <taxon>Actinomycetospora</taxon>
    </lineage>
</organism>
<evidence type="ECO:0000313" key="5">
    <source>
        <dbReference type="Proteomes" id="UP001595909"/>
    </source>
</evidence>
<feature type="domain" description="Excalibur calcium-binding" evidence="3">
    <location>
        <begin position="240"/>
        <end position="276"/>
    </location>
</feature>
<sequence>MRTAHKVWSGIAAGVFGLVAVTDLAGSSVPPAGAVASSSTLPAAAGAASPGAIPAAAPSVAPAVAGPAAVSASVIDVIDGDTFRLASGDEVRVLGIDSCEAATPGGQRATAAARARLLSAPVTLTAEPGVDRDRYGRMLRYVGAGGTDFASSMVTQDHTAIYTRGRNDASTAVQSTLRRLDTDGRTCGTAAPTTTPRTTTATRTPDADVDRPRTPRPVAPRTAPRAAAGSSGGSSVGGGYYANCSAARAAGAAPLRAGAPGYRAALDRDKDGVACE</sequence>
<proteinExistence type="predicted"/>
<evidence type="ECO:0000259" key="2">
    <source>
        <dbReference type="SMART" id="SM00318"/>
    </source>
</evidence>
<evidence type="ECO:0000259" key="3">
    <source>
        <dbReference type="SMART" id="SM00894"/>
    </source>
</evidence>
<dbReference type="InterPro" id="IPR035437">
    <property type="entry name" value="SNase_OB-fold_sf"/>
</dbReference>
<accession>A0ABV9RI32</accession>
<gene>
    <name evidence="4" type="ORF">ACFPEL_15750</name>
</gene>
<dbReference type="SMART" id="SM00894">
    <property type="entry name" value="Excalibur"/>
    <property type="match status" value="1"/>
</dbReference>
<feature type="region of interest" description="Disordered" evidence="1">
    <location>
        <begin position="181"/>
        <end position="236"/>
    </location>
</feature>
<dbReference type="Pfam" id="PF05901">
    <property type="entry name" value="Excalibur"/>
    <property type="match status" value="1"/>
</dbReference>
<evidence type="ECO:0000256" key="1">
    <source>
        <dbReference type="SAM" id="MobiDB-lite"/>
    </source>
</evidence>
<dbReference type="InterPro" id="IPR008613">
    <property type="entry name" value="Excalibur_Ca-bd_domain"/>
</dbReference>
<protein>
    <submittedName>
        <fullName evidence="4">Excalibur calcium-binding domain-containing protein</fullName>
    </submittedName>
</protein>
<dbReference type="Proteomes" id="UP001595909">
    <property type="component" value="Unassembled WGS sequence"/>
</dbReference>
<dbReference type="InterPro" id="IPR016071">
    <property type="entry name" value="Staphylococal_nuclease_OB-fold"/>
</dbReference>
<reference evidence="5" key="1">
    <citation type="journal article" date="2019" name="Int. J. Syst. Evol. Microbiol.">
        <title>The Global Catalogue of Microorganisms (GCM) 10K type strain sequencing project: providing services to taxonomists for standard genome sequencing and annotation.</title>
        <authorList>
            <consortium name="The Broad Institute Genomics Platform"/>
            <consortium name="The Broad Institute Genome Sequencing Center for Infectious Disease"/>
            <person name="Wu L."/>
            <person name="Ma J."/>
        </authorList>
    </citation>
    <scope>NUCLEOTIDE SEQUENCE [LARGE SCALE GENOMIC DNA]</scope>
    <source>
        <strain evidence="5">CCUG 50347</strain>
    </source>
</reference>
<feature type="compositionally biased region" description="Low complexity" evidence="1">
    <location>
        <begin position="189"/>
        <end position="204"/>
    </location>
</feature>
<dbReference type="SMART" id="SM00318">
    <property type="entry name" value="SNc"/>
    <property type="match status" value="1"/>
</dbReference>
<comment type="caution">
    <text evidence="4">The sequence shown here is derived from an EMBL/GenBank/DDBJ whole genome shotgun (WGS) entry which is preliminary data.</text>
</comment>